<dbReference type="PANTHER" id="PTHR21248:SF7">
    <property type="entry name" value="MINOR CARDIOLIPIN SYNTHASE CLSB"/>
    <property type="match status" value="1"/>
</dbReference>
<gene>
    <name evidence="10" type="primary">cls</name>
    <name evidence="10" type="ORF">FCL54_10825</name>
</gene>
<dbReference type="InterPro" id="IPR022924">
    <property type="entry name" value="Cardiolipin_synthase"/>
</dbReference>
<keyword evidence="2" id="KW-1003">Cell membrane</keyword>
<dbReference type="AlphaFoldDB" id="A0A5R9F3Q0"/>
<evidence type="ECO:0000313" key="11">
    <source>
        <dbReference type="Proteomes" id="UP000308230"/>
    </source>
</evidence>
<dbReference type="NCBIfam" id="TIGR04265">
    <property type="entry name" value="bac_cardiolipin"/>
    <property type="match status" value="1"/>
</dbReference>
<evidence type="ECO:0000256" key="5">
    <source>
        <dbReference type="ARBA" id="ARBA00022737"/>
    </source>
</evidence>
<feature type="domain" description="PLD phosphodiesterase" evidence="9">
    <location>
        <begin position="138"/>
        <end position="165"/>
    </location>
</feature>
<dbReference type="RefSeq" id="WP_138126292.1">
    <property type="nucleotide sequence ID" value="NZ_SWLG01000007.1"/>
</dbReference>
<dbReference type="Proteomes" id="UP000308230">
    <property type="component" value="Unassembled WGS sequence"/>
</dbReference>
<evidence type="ECO:0000256" key="4">
    <source>
        <dbReference type="ARBA" id="ARBA00022692"/>
    </source>
</evidence>
<protein>
    <recommendedName>
        <fullName evidence="8">Cardiolipin synthase</fullName>
        <ecNumber evidence="8">2.7.8.-</ecNumber>
    </recommendedName>
</protein>
<dbReference type="SMART" id="SM00155">
    <property type="entry name" value="PLDc"/>
    <property type="match status" value="2"/>
</dbReference>
<keyword evidence="6" id="KW-1133">Transmembrane helix</keyword>
<dbReference type="PROSITE" id="PS50035">
    <property type="entry name" value="PLD"/>
    <property type="match status" value="2"/>
</dbReference>
<reference evidence="10 11" key="1">
    <citation type="submission" date="2019-04" db="EMBL/GenBank/DDBJ databases">
        <title>Bacillus caeni sp. nov., a bacterium isolated from mangrove sediment.</title>
        <authorList>
            <person name="Huang H."/>
            <person name="Mo K."/>
            <person name="Hu Y."/>
        </authorList>
    </citation>
    <scope>NUCLEOTIDE SEQUENCE [LARGE SCALE GENOMIC DNA]</scope>
    <source>
        <strain evidence="10 11">HB172195</strain>
    </source>
</reference>
<evidence type="ECO:0000256" key="1">
    <source>
        <dbReference type="ARBA" id="ARBA00004236"/>
    </source>
</evidence>
<dbReference type="CDD" id="cd09110">
    <property type="entry name" value="PLDc_CLS_1"/>
    <property type="match status" value="1"/>
</dbReference>
<dbReference type="EC" id="2.7.8.-" evidence="8"/>
<comment type="caution">
    <text evidence="10">The sequence shown here is derived from an EMBL/GenBank/DDBJ whole genome shotgun (WGS) entry which is preliminary data.</text>
</comment>
<comment type="subcellular location">
    <subcellularLocation>
        <location evidence="1">Cell membrane</location>
    </subcellularLocation>
</comment>
<feature type="domain" description="PLD phosphodiesterase" evidence="9">
    <location>
        <begin position="309"/>
        <end position="336"/>
    </location>
</feature>
<dbReference type="EMBL" id="SWLG01000007">
    <property type="protein sequence ID" value="TLS37020.1"/>
    <property type="molecule type" value="Genomic_DNA"/>
</dbReference>
<dbReference type="GO" id="GO:0032049">
    <property type="term" value="P:cardiolipin biosynthetic process"/>
    <property type="evidence" value="ECO:0007669"/>
    <property type="project" value="UniProtKB-UniRule"/>
</dbReference>
<keyword evidence="3" id="KW-0808">Transferase</keyword>
<dbReference type="InterPro" id="IPR025202">
    <property type="entry name" value="PLD-like_dom"/>
</dbReference>
<evidence type="ECO:0000256" key="3">
    <source>
        <dbReference type="ARBA" id="ARBA00022679"/>
    </source>
</evidence>
<evidence type="ECO:0000313" key="10">
    <source>
        <dbReference type="EMBL" id="TLS37020.1"/>
    </source>
</evidence>
<dbReference type="GO" id="GO:0005886">
    <property type="term" value="C:plasma membrane"/>
    <property type="evidence" value="ECO:0007669"/>
    <property type="project" value="UniProtKB-SubCell"/>
</dbReference>
<evidence type="ECO:0000256" key="7">
    <source>
        <dbReference type="ARBA" id="ARBA00023136"/>
    </source>
</evidence>
<evidence type="ECO:0000256" key="6">
    <source>
        <dbReference type="ARBA" id="ARBA00022989"/>
    </source>
</evidence>
<evidence type="ECO:0000256" key="8">
    <source>
        <dbReference type="NCBIfam" id="TIGR04265"/>
    </source>
</evidence>
<evidence type="ECO:0000259" key="9">
    <source>
        <dbReference type="PROSITE" id="PS50035"/>
    </source>
</evidence>
<keyword evidence="11" id="KW-1185">Reference proteome</keyword>
<accession>A0A5R9F3Q0</accession>
<dbReference type="SUPFAM" id="SSF56024">
    <property type="entry name" value="Phospholipase D/nuclease"/>
    <property type="match status" value="2"/>
</dbReference>
<organism evidence="10 11">
    <name type="scientific">Exobacillus caeni</name>
    <dbReference type="NCBI Taxonomy" id="2574798"/>
    <lineage>
        <taxon>Bacteria</taxon>
        <taxon>Bacillati</taxon>
        <taxon>Bacillota</taxon>
        <taxon>Bacilli</taxon>
        <taxon>Bacillales</taxon>
        <taxon>Guptibacillaceae</taxon>
        <taxon>Exobacillus</taxon>
    </lineage>
</organism>
<name>A0A5R9F3Q0_9BACL</name>
<dbReference type="PANTHER" id="PTHR21248">
    <property type="entry name" value="CARDIOLIPIN SYNTHASE"/>
    <property type="match status" value="1"/>
</dbReference>
<evidence type="ECO:0000256" key="2">
    <source>
        <dbReference type="ARBA" id="ARBA00022475"/>
    </source>
</evidence>
<dbReference type="CDD" id="cd09112">
    <property type="entry name" value="PLDc_CLS_2"/>
    <property type="match status" value="1"/>
</dbReference>
<proteinExistence type="predicted"/>
<keyword evidence="4" id="KW-0812">Transmembrane</keyword>
<dbReference type="OrthoDB" id="9762009at2"/>
<dbReference type="InterPro" id="IPR001736">
    <property type="entry name" value="PLipase_D/transphosphatidylase"/>
</dbReference>
<dbReference type="Pfam" id="PF13091">
    <property type="entry name" value="PLDc_2"/>
    <property type="match status" value="2"/>
</dbReference>
<dbReference type="Gene3D" id="3.30.870.10">
    <property type="entry name" value="Endonuclease Chain A"/>
    <property type="match status" value="2"/>
</dbReference>
<dbReference type="GO" id="GO:0008808">
    <property type="term" value="F:cardiolipin synthase activity"/>
    <property type="evidence" value="ECO:0007669"/>
    <property type="project" value="UniProtKB-UniRule"/>
</dbReference>
<keyword evidence="7" id="KW-0472">Membrane</keyword>
<sequence>MFKKIAAVIVVSFFWIKIDLAVGAKLNRPTRRNPFPIRNGDLELLDQPEKFFSGLFKDIENARESIHMAFFIFHDDEVGREVLSRVKQKAMEGVSVRLLMDYVGSYSFPSEKVASLKRYGIEFEFANKPSLPFFFYTLNRRNHQKIVIIDGEIGYTGGFNVGNMYYNKDPELGFWKDYQLRVTGHGVQDLQCQFIKDWKKAGQTLDRSEGLFPPLHQGKNRFRLISSDGAHLNELIKDYIQSAEELVEIFTPYFIPTEGLKEALIHASKRGVKVNIMIPHRQDHPLVKEGAFSYFEALLENGCNVLAYKGGFFHGKVFMADRKMCYVGTANFDQRSFKTNEEIVCVSEDKDFLSTLIDSLSEVLESTEKVTMEKVKRGPVSLVKQQFSRLVAPFL</sequence>
<keyword evidence="5" id="KW-0677">Repeat</keyword>